<keyword evidence="1" id="KW-0653">Protein transport</keyword>
<evidence type="ECO:0000256" key="1">
    <source>
        <dbReference type="RuleBase" id="RU367095"/>
    </source>
</evidence>
<dbReference type="GO" id="GO:0043328">
    <property type="term" value="P:protein transport to vacuole involved in ubiquitin-dependent protein catabolic process via the multivesicular body sorting pathway"/>
    <property type="evidence" value="ECO:0007669"/>
    <property type="project" value="UniProtKB-UniRule"/>
</dbReference>
<evidence type="ECO:0000313" key="3">
    <source>
        <dbReference type="EMBL" id="KAF9676492.1"/>
    </source>
</evidence>
<evidence type="ECO:0000313" key="4">
    <source>
        <dbReference type="Proteomes" id="UP000657918"/>
    </source>
</evidence>
<name>A0A835MRR5_9ROSI</name>
<comment type="similarity">
    <text evidence="1">Belongs to the VPS36 family.</text>
</comment>
<protein>
    <recommendedName>
        <fullName evidence="1">Vacuolar protein-sorting-associated protein 36</fullName>
    </recommendedName>
    <alternativeName>
        <fullName evidence="1">ESCRT-II complex subunit VPS36</fullName>
    </alternativeName>
</protein>
<dbReference type="Proteomes" id="UP000657918">
    <property type="component" value="Chromosome 8"/>
</dbReference>
<dbReference type="GO" id="GO:0000814">
    <property type="term" value="C:ESCRT II complex"/>
    <property type="evidence" value="ECO:0007669"/>
    <property type="project" value="UniProtKB-UniRule"/>
</dbReference>
<dbReference type="GO" id="GO:0031902">
    <property type="term" value="C:late endosome membrane"/>
    <property type="evidence" value="ECO:0007669"/>
    <property type="project" value="UniProtKB-UniRule"/>
</dbReference>
<dbReference type="AlphaFoldDB" id="A0A835MRR5"/>
<keyword evidence="1" id="KW-0813">Transport</keyword>
<reference evidence="3 4" key="1">
    <citation type="submission" date="2020-10" db="EMBL/GenBank/DDBJ databases">
        <title>Plant Genome Project.</title>
        <authorList>
            <person name="Zhang R.-G."/>
        </authorList>
    </citation>
    <scope>NUCLEOTIDE SEQUENCE [LARGE SCALE GENOMIC DNA]</scope>
    <source>
        <strain evidence="3">FAFU-HL-1</strain>
        <tissue evidence="3">Leaf</tissue>
    </source>
</reference>
<dbReference type="EMBL" id="JADGMS010000008">
    <property type="protein sequence ID" value="KAF9676492.1"/>
    <property type="molecule type" value="Genomic_DNA"/>
</dbReference>
<dbReference type="InterPro" id="IPR036388">
    <property type="entry name" value="WH-like_DNA-bd_sf"/>
</dbReference>
<dbReference type="OrthoDB" id="271448at2759"/>
<proteinExistence type="inferred from homology"/>
<accession>A0A835MRR5</accession>
<feature type="region of interest" description="Disordered" evidence="2">
    <location>
        <begin position="10"/>
        <end position="29"/>
    </location>
</feature>
<dbReference type="PANTHER" id="PTHR13128:SF12">
    <property type="entry name" value="VACUOLAR PROTEIN-SORTING-ASSOCIATED PROTEIN 36"/>
    <property type="match status" value="1"/>
</dbReference>
<dbReference type="Gene3D" id="6.10.140.260">
    <property type="match status" value="1"/>
</dbReference>
<comment type="subunit">
    <text evidence="1">Component of the endosomal sorting complex required for transport II (ESCRT-II).</text>
</comment>
<organism evidence="3 4">
    <name type="scientific">Salix dunnii</name>
    <dbReference type="NCBI Taxonomy" id="1413687"/>
    <lineage>
        <taxon>Eukaryota</taxon>
        <taxon>Viridiplantae</taxon>
        <taxon>Streptophyta</taxon>
        <taxon>Embryophyta</taxon>
        <taxon>Tracheophyta</taxon>
        <taxon>Spermatophyta</taxon>
        <taxon>Magnoliopsida</taxon>
        <taxon>eudicotyledons</taxon>
        <taxon>Gunneridae</taxon>
        <taxon>Pentapetalae</taxon>
        <taxon>rosids</taxon>
        <taxon>fabids</taxon>
        <taxon>Malpighiales</taxon>
        <taxon>Salicaceae</taxon>
        <taxon>Saliceae</taxon>
        <taxon>Salix</taxon>
    </lineage>
</organism>
<keyword evidence="4" id="KW-1185">Reference proteome</keyword>
<dbReference type="PANTHER" id="PTHR13128">
    <property type="entry name" value="VACUOLAR PROTEIN-SORTING-ASSOCIATED PROTEIN 36"/>
    <property type="match status" value="1"/>
</dbReference>
<keyword evidence="1" id="KW-0967">Endosome</keyword>
<comment type="subcellular location">
    <subcellularLocation>
        <location evidence="1">Cytoplasm</location>
    </subcellularLocation>
    <subcellularLocation>
        <location evidence="1">Endosome</location>
    </subcellularLocation>
</comment>
<gene>
    <name evidence="3" type="ORF">SADUNF_Sadunf08G0007600</name>
</gene>
<keyword evidence="1" id="KW-0963">Cytoplasm</keyword>
<dbReference type="InterPro" id="IPR037855">
    <property type="entry name" value="Vps36"/>
</dbReference>
<dbReference type="InterPro" id="IPR036390">
    <property type="entry name" value="WH_DNA-bd_sf"/>
</dbReference>
<sequence>MVMLAEKMRQKLLSGSSSQSSSGNNEKMGSKEDMQEWLLSVGIISPVTKDSAAAMYNQQPSSQLFLLNITCFCWLNFVRIPLEKAGGMINLMDIYCLFNRARGTELISPEDLSHACSLWEKFDVIVLCVDSPAMLWKFDSGAMVIQNKSHSDEEGYKPRWIVLCFFINLCPGINSDGLLRLLEDVSNAPDTAGGLTSTITCYTAWNDSRLLKFVDAD</sequence>
<feature type="compositionally biased region" description="Low complexity" evidence="2">
    <location>
        <begin position="14"/>
        <end position="23"/>
    </location>
</feature>
<evidence type="ECO:0000256" key="2">
    <source>
        <dbReference type="SAM" id="MobiDB-lite"/>
    </source>
</evidence>
<dbReference type="InterPro" id="IPR040608">
    <property type="entry name" value="Snf8/Vps36"/>
</dbReference>
<dbReference type="SUPFAM" id="SSF46785">
    <property type="entry name" value="Winged helix' DNA-binding domain"/>
    <property type="match status" value="1"/>
</dbReference>
<dbReference type="GO" id="GO:0043130">
    <property type="term" value="F:ubiquitin binding"/>
    <property type="evidence" value="ECO:0007669"/>
    <property type="project" value="UniProtKB-UniRule"/>
</dbReference>
<dbReference type="Pfam" id="PF04157">
    <property type="entry name" value="EAP30"/>
    <property type="match status" value="1"/>
</dbReference>
<dbReference type="Gene3D" id="1.10.10.10">
    <property type="entry name" value="Winged helix-like DNA-binding domain superfamily/Winged helix DNA-binding domain"/>
    <property type="match status" value="1"/>
</dbReference>
<dbReference type="GO" id="GO:0032266">
    <property type="term" value="F:phosphatidylinositol-3-phosphate binding"/>
    <property type="evidence" value="ECO:0007669"/>
    <property type="project" value="UniProtKB-UniRule"/>
</dbReference>
<comment type="caution">
    <text evidence="3">The sequence shown here is derived from an EMBL/GenBank/DDBJ whole genome shotgun (WGS) entry which is preliminary data.</text>
</comment>
<comment type="function">
    <text evidence="1">Component of the ESCRT-II complex (endosomal sorting complex required for transport II), which is required for multivesicular body (MVB) formation and sorting of endosomal cargo proteins into MVBs.</text>
</comment>